<keyword evidence="3" id="KW-0560">Oxidoreductase</keyword>
<dbReference type="Pfam" id="PF00106">
    <property type="entry name" value="adh_short"/>
    <property type="match status" value="1"/>
</dbReference>
<keyword evidence="6" id="KW-1185">Reference proteome</keyword>
<dbReference type="PRINTS" id="PR00081">
    <property type="entry name" value="GDHRDH"/>
</dbReference>
<evidence type="ECO:0000313" key="6">
    <source>
        <dbReference type="Proteomes" id="UP000182658"/>
    </source>
</evidence>
<sequence length="250" mass="27031">MSSKVIIVTGASRGIGLAITKWLIKNQHKVVIVSRSEAALKAIKDESPSQVAYLAADLTDLEVATKVTDLAVKTFGRLDGLVVNHGILTPIKRIADSTVEEWKRIYDANFFSALVKAAIPPLRETKGRIVFTSSGAALHGYSAWGPYGSSKAAMNSLAQHIAVEEPLIATVSVGPGRVDTDMQKEIRETGKAMDGETHKDFVAVFETGALLKPEQPGHVIAKLAVEAKTDLNGEYYNWNSTQLAPYREDA</sequence>
<protein>
    <submittedName>
        <fullName evidence="5">NAD(P)-binding protein</fullName>
    </submittedName>
</protein>
<proteinExistence type="inferred from homology"/>
<dbReference type="AlphaFoldDB" id="A0A1J7JP94"/>
<accession>A0A1J7JP94</accession>
<comment type="similarity">
    <text evidence="1">Belongs to the short-chain dehydrogenases/reductases (SDR) family.</text>
</comment>
<evidence type="ECO:0000256" key="1">
    <source>
        <dbReference type="ARBA" id="ARBA00006484"/>
    </source>
</evidence>
<dbReference type="InterPro" id="IPR036291">
    <property type="entry name" value="NAD(P)-bd_dom_sf"/>
</dbReference>
<dbReference type="SUPFAM" id="SSF51735">
    <property type="entry name" value="NAD(P)-binding Rossmann-fold domains"/>
    <property type="match status" value="1"/>
</dbReference>
<evidence type="ECO:0000256" key="2">
    <source>
        <dbReference type="ARBA" id="ARBA00022857"/>
    </source>
</evidence>
<evidence type="ECO:0000313" key="5">
    <source>
        <dbReference type="EMBL" id="OIW31164.1"/>
    </source>
</evidence>
<organism evidence="5 6">
    <name type="scientific">Coniochaeta ligniaria NRRL 30616</name>
    <dbReference type="NCBI Taxonomy" id="1408157"/>
    <lineage>
        <taxon>Eukaryota</taxon>
        <taxon>Fungi</taxon>
        <taxon>Dikarya</taxon>
        <taxon>Ascomycota</taxon>
        <taxon>Pezizomycotina</taxon>
        <taxon>Sordariomycetes</taxon>
        <taxon>Sordariomycetidae</taxon>
        <taxon>Coniochaetales</taxon>
        <taxon>Coniochaetaceae</taxon>
        <taxon>Coniochaeta</taxon>
    </lineage>
</organism>
<dbReference type="STRING" id="1408157.A0A1J7JP94"/>
<feature type="domain" description="Ketoreductase" evidence="4">
    <location>
        <begin position="4"/>
        <end position="181"/>
    </location>
</feature>
<dbReference type="InParanoid" id="A0A1J7JP94"/>
<dbReference type="FunCoup" id="A0A1J7JP94">
    <property type="interactions" value="115"/>
</dbReference>
<dbReference type="PANTHER" id="PTHR43008">
    <property type="entry name" value="BENZIL REDUCTASE"/>
    <property type="match status" value="1"/>
</dbReference>
<dbReference type="CDD" id="cd05367">
    <property type="entry name" value="SPR-like_SDR_c"/>
    <property type="match status" value="1"/>
</dbReference>
<reference evidence="5 6" key="1">
    <citation type="submission" date="2016-10" db="EMBL/GenBank/DDBJ databases">
        <title>Draft genome sequence of Coniochaeta ligniaria NRRL30616, a lignocellulolytic fungus for bioabatement of inhibitors in plant biomass hydrolysates.</title>
        <authorList>
            <consortium name="DOE Joint Genome Institute"/>
            <person name="Jimenez D.J."/>
            <person name="Hector R.E."/>
            <person name="Riley R."/>
            <person name="Sun H."/>
            <person name="Grigoriev I.V."/>
            <person name="Van Elsas J.D."/>
            <person name="Nichols N.N."/>
        </authorList>
    </citation>
    <scope>NUCLEOTIDE SEQUENCE [LARGE SCALE GENOMIC DNA]</scope>
    <source>
        <strain evidence="5 6">NRRL 30616</strain>
    </source>
</reference>
<gene>
    <name evidence="5" type="ORF">CONLIGDRAFT_302825</name>
</gene>
<dbReference type="OrthoDB" id="153074at2759"/>
<name>A0A1J7JP94_9PEZI</name>
<dbReference type="Proteomes" id="UP000182658">
    <property type="component" value="Unassembled WGS sequence"/>
</dbReference>
<dbReference type="PANTHER" id="PTHR43008:SF8">
    <property type="entry name" value="BENZIL REDUCTASE ((S)-BENZOIN FORMING) IRC24"/>
    <property type="match status" value="1"/>
</dbReference>
<evidence type="ECO:0000256" key="3">
    <source>
        <dbReference type="ARBA" id="ARBA00023002"/>
    </source>
</evidence>
<dbReference type="InterPro" id="IPR057326">
    <property type="entry name" value="KR_dom"/>
</dbReference>
<dbReference type="EMBL" id="KV875096">
    <property type="protein sequence ID" value="OIW31164.1"/>
    <property type="molecule type" value="Genomic_DNA"/>
</dbReference>
<evidence type="ECO:0000259" key="4">
    <source>
        <dbReference type="SMART" id="SM00822"/>
    </source>
</evidence>
<dbReference type="SMART" id="SM00822">
    <property type="entry name" value="PKS_KR"/>
    <property type="match status" value="1"/>
</dbReference>
<dbReference type="Gene3D" id="3.40.50.720">
    <property type="entry name" value="NAD(P)-binding Rossmann-like Domain"/>
    <property type="match status" value="1"/>
</dbReference>
<dbReference type="GO" id="GO:0050664">
    <property type="term" value="F:oxidoreductase activity, acting on NAD(P)H, oxygen as acceptor"/>
    <property type="evidence" value="ECO:0007669"/>
    <property type="project" value="TreeGrafter"/>
</dbReference>
<keyword evidence="2" id="KW-0521">NADP</keyword>
<dbReference type="PROSITE" id="PS00061">
    <property type="entry name" value="ADH_SHORT"/>
    <property type="match status" value="1"/>
</dbReference>
<dbReference type="InterPro" id="IPR020904">
    <property type="entry name" value="Sc_DH/Rdtase_CS"/>
</dbReference>
<dbReference type="FunFam" id="3.40.50.720:FF:000281">
    <property type="entry name" value="Uncharacterized oxidoreductase YIR035C"/>
    <property type="match status" value="1"/>
</dbReference>
<dbReference type="InterPro" id="IPR002347">
    <property type="entry name" value="SDR_fam"/>
</dbReference>